<dbReference type="EMBL" id="LXQA010023246">
    <property type="protein sequence ID" value="MCH92702.1"/>
    <property type="molecule type" value="Genomic_DNA"/>
</dbReference>
<feature type="region of interest" description="Disordered" evidence="1">
    <location>
        <begin position="40"/>
        <end position="59"/>
    </location>
</feature>
<evidence type="ECO:0000313" key="3">
    <source>
        <dbReference type="Proteomes" id="UP000265520"/>
    </source>
</evidence>
<accession>A0A392MZE3</accession>
<evidence type="ECO:0000256" key="1">
    <source>
        <dbReference type="SAM" id="MobiDB-lite"/>
    </source>
</evidence>
<dbReference type="AlphaFoldDB" id="A0A392MZE3"/>
<sequence>MSSLRNNTHLVWTENEEEEEHHPNRNNNKNNIVIASEIENEKNNNVNDGSEMENVKGEPCSVFPDEMDGMYGDAVLYKVEKQDCSKDESLPLF</sequence>
<comment type="caution">
    <text evidence="2">The sequence shown here is derived from an EMBL/GenBank/DDBJ whole genome shotgun (WGS) entry which is preliminary data.</text>
</comment>
<feature type="region of interest" description="Disordered" evidence="1">
    <location>
        <begin position="1"/>
        <end position="30"/>
    </location>
</feature>
<evidence type="ECO:0000313" key="2">
    <source>
        <dbReference type="EMBL" id="MCH92702.1"/>
    </source>
</evidence>
<keyword evidence="3" id="KW-1185">Reference proteome</keyword>
<feature type="compositionally biased region" description="Polar residues" evidence="1">
    <location>
        <begin position="1"/>
        <end position="10"/>
    </location>
</feature>
<protein>
    <submittedName>
        <fullName evidence="2">Uncharacterized protein</fullName>
    </submittedName>
</protein>
<reference evidence="2 3" key="1">
    <citation type="journal article" date="2018" name="Front. Plant Sci.">
        <title>Red Clover (Trifolium pratense) and Zigzag Clover (T. medium) - A Picture of Genomic Similarities and Differences.</title>
        <authorList>
            <person name="Dluhosova J."/>
            <person name="Istvanek J."/>
            <person name="Nedelnik J."/>
            <person name="Repkova J."/>
        </authorList>
    </citation>
    <scope>NUCLEOTIDE SEQUENCE [LARGE SCALE GENOMIC DNA]</scope>
    <source>
        <strain evidence="3">cv. 10/8</strain>
        <tissue evidence="2">Leaf</tissue>
    </source>
</reference>
<dbReference type="Proteomes" id="UP000265520">
    <property type="component" value="Unassembled WGS sequence"/>
</dbReference>
<name>A0A392MZE3_9FABA</name>
<organism evidence="2 3">
    <name type="scientific">Trifolium medium</name>
    <dbReference type="NCBI Taxonomy" id="97028"/>
    <lineage>
        <taxon>Eukaryota</taxon>
        <taxon>Viridiplantae</taxon>
        <taxon>Streptophyta</taxon>
        <taxon>Embryophyta</taxon>
        <taxon>Tracheophyta</taxon>
        <taxon>Spermatophyta</taxon>
        <taxon>Magnoliopsida</taxon>
        <taxon>eudicotyledons</taxon>
        <taxon>Gunneridae</taxon>
        <taxon>Pentapetalae</taxon>
        <taxon>rosids</taxon>
        <taxon>fabids</taxon>
        <taxon>Fabales</taxon>
        <taxon>Fabaceae</taxon>
        <taxon>Papilionoideae</taxon>
        <taxon>50 kb inversion clade</taxon>
        <taxon>NPAAA clade</taxon>
        <taxon>Hologalegina</taxon>
        <taxon>IRL clade</taxon>
        <taxon>Trifolieae</taxon>
        <taxon>Trifolium</taxon>
    </lineage>
</organism>
<proteinExistence type="predicted"/>